<dbReference type="GO" id="GO:0005886">
    <property type="term" value="C:plasma membrane"/>
    <property type="evidence" value="ECO:0007669"/>
    <property type="project" value="TreeGrafter"/>
</dbReference>
<keyword evidence="2 8" id="KW-0813">Transport</keyword>
<comment type="similarity">
    <text evidence="8">Belongs to the two pore domain potassium channel (TC 1.A.1.8) family.</text>
</comment>
<accession>A0A1Y1WGB5</accession>
<feature type="transmembrane region" description="Helical" evidence="9">
    <location>
        <begin position="298"/>
        <end position="318"/>
    </location>
</feature>
<dbReference type="PANTHER" id="PTHR11003:SF291">
    <property type="entry name" value="IP11374P"/>
    <property type="match status" value="1"/>
</dbReference>
<feature type="domain" description="Potassium channel" evidence="10">
    <location>
        <begin position="306"/>
        <end position="376"/>
    </location>
</feature>
<gene>
    <name evidence="11" type="ORF">BCR32DRAFT_297202</name>
</gene>
<evidence type="ECO:0000256" key="2">
    <source>
        <dbReference type="ARBA" id="ARBA00022448"/>
    </source>
</evidence>
<keyword evidence="6 9" id="KW-0472">Membrane</keyword>
<evidence type="ECO:0000256" key="3">
    <source>
        <dbReference type="ARBA" id="ARBA00022692"/>
    </source>
</evidence>
<keyword evidence="7 8" id="KW-0407">Ion channel</keyword>
<dbReference type="GO" id="GO:0022841">
    <property type="term" value="F:potassium ion leak channel activity"/>
    <property type="evidence" value="ECO:0007669"/>
    <property type="project" value="TreeGrafter"/>
</dbReference>
<dbReference type="Proteomes" id="UP000193944">
    <property type="component" value="Unassembled WGS sequence"/>
</dbReference>
<dbReference type="InterPro" id="IPR013099">
    <property type="entry name" value="K_chnl_dom"/>
</dbReference>
<keyword evidence="3 8" id="KW-0812">Transmembrane</keyword>
<feature type="transmembrane region" description="Helical" evidence="9">
    <location>
        <begin position="356"/>
        <end position="376"/>
    </location>
</feature>
<evidence type="ECO:0000256" key="1">
    <source>
        <dbReference type="ARBA" id="ARBA00004141"/>
    </source>
</evidence>
<reference evidence="11 12" key="2">
    <citation type="submission" date="2016-08" db="EMBL/GenBank/DDBJ databases">
        <title>Pervasive Adenine N6-methylation of Active Genes in Fungi.</title>
        <authorList>
            <consortium name="DOE Joint Genome Institute"/>
            <person name="Mondo S.J."/>
            <person name="Dannebaum R.O."/>
            <person name="Kuo R.C."/>
            <person name="Labutti K."/>
            <person name="Haridas S."/>
            <person name="Kuo A."/>
            <person name="Salamov A."/>
            <person name="Ahrendt S.R."/>
            <person name="Lipzen A."/>
            <person name="Sullivan W."/>
            <person name="Andreopoulos W.B."/>
            <person name="Clum A."/>
            <person name="Lindquist E."/>
            <person name="Daum C."/>
            <person name="Ramamoorthy G.K."/>
            <person name="Gryganskyi A."/>
            <person name="Culley D."/>
            <person name="Magnuson J.K."/>
            <person name="James T.Y."/>
            <person name="O'Malley M.A."/>
            <person name="Stajich J.E."/>
            <person name="Spatafora J.W."/>
            <person name="Visel A."/>
            <person name="Grigoriev I.V."/>
        </authorList>
    </citation>
    <scope>NUCLEOTIDE SEQUENCE [LARGE SCALE GENOMIC DNA]</scope>
    <source>
        <strain evidence="11 12">S4</strain>
    </source>
</reference>
<dbReference type="PANTHER" id="PTHR11003">
    <property type="entry name" value="POTASSIUM CHANNEL, SUBFAMILY K"/>
    <property type="match status" value="1"/>
</dbReference>
<evidence type="ECO:0000256" key="6">
    <source>
        <dbReference type="ARBA" id="ARBA00023136"/>
    </source>
</evidence>
<feature type="transmembrane region" description="Helical" evidence="9">
    <location>
        <begin position="156"/>
        <end position="175"/>
    </location>
</feature>
<evidence type="ECO:0000313" key="12">
    <source>
        <dbReference type="Proteomes" id="UP000193944"/>
    </source>
</evidence>
<feature type="transmembrane region" description="Helical" evidence="9">
    <location>
        <begin position="7"/>
        <end position="25"/>
    </location>
</feature>
<dbReference type="GO" id="GO:0015271">
    <property type="term" value="F:outward rectifier potassium channel activity"/>
    <property type="evidence" value="ECO:0007669"/>
    <property type="project" value="TreeGrafter"/>
</dbReference>
<evidence type="ECO:0000256" key="5">
    <source>
        <dbReference type="ARBA" id="ARBA00023065"/>
    </source>
</evidence>
<dbReference type="Pfam" id="PF07885">
    <property type="entry name" value="Ion_trans_2"/>
    <property type="match status" value="2"/>
</dbReference>
<comment type="caution">
    <text evidence="11">The sequence shown here is derived from an EMBL/GenBank/DDBJ whole genome shotgun (WGS) entry which is preliminary data.</text>
</comment>
<evidence type="ECO:0000259" key="10">
    <source>
        <dbReference type="Pfam" id="PF07885"/>
    </source>
</evidence>
<evidence type="ECO:0000313" key="11">
    <source>
        <dbReference type="EMBL" id="ORX72590.1"/>
    </source>
</evidence>
<evidence type="ECO:0000256" key="4">
    <source>
        <dbReference type="ARBA" id="ARBA00022989"/>
    </source>
</evidence>
<feature type="transmembrane region" description="Helical" evidence="9">
    <location>
        <begin position="114"/>
        <end position="135"/>
    </location>
</feature>
<feature type="transmembrane region" description="Helical" evidence="9">
    <location>
        <begin position="210"/>
        <end position="230"/>
    </location>
</feature>
<evidence type="ECO:0000256" key="9">
    <source>
        <dbReference type="SAM" id="Phobius"/>
    </source>
</evidence>
<reference evidence="11 12" key="1">
    <citation type="submission" date="2016-08" db="EMBL/GenBank/DDBJ databases">
        <title>A Parts List for Fungal Cellulosomes Revealed by Comparative Genomics.</title>
        <authorList>
            <consortium name="DOE Joint Genome Institute"/>
            <person name="Haitjema C.H."/>
            <person name="Gilmore S.P."/>
            <person name="Henske J.K."/>
            <person name="Solomon K.V."/>
            <person name="De Groot R."/>
            <person name="Kuo A."/>
            <person name="Mondo S.J."/>
            <person name="Salamov A.A."/>
            <person name="Labutti K."/>
            <person name="Zhao Z."/>
            <person name="Chiniquy J."/>
            <person name="Barry K."/>
            <person name="Brewer H.M."/>
            <person name="Purvine S.O."/>
            <person name="Wright A.T."/>
            <person name="Boxma B."/>
            <person name="Van Alen T."/>
            <person name="Hackstein J.H."/>
            <person name="Baker S.E."/>
            <person name="Grigoriev I.V."/>
            <person name="O'Malley M.A."/>
        </authorList>
    </citation>
    <scope>NUCLEOTIDE SEQUENCE [LARGE SCALE GENOMIC DNA]</scope>
    <source>
        <strain evidence="11 12">S4</strain>
    </source>
</reference>
<dbReference type="SUPFAM" id="SSF81324">
    <property type="entry name" value="Voltage-gated potassium channels"/>
    <property type="match status" value="2"/>
</dbReference>
<feature type="transmembrane region" description="Helical" evidence="9">
    <location>
        <begin position="324"/>
        <end position="344"/>
    </location>
</feature>
<evidence type="ECO:0000256" key="7">
    <source>
        <dbReference type="ARBA" id="ARBA00023303"/>
    </source>
</evidence>
<dbReference type="OrthoDB" id="297496at2759"/>
<dbReference type="Gene3D" id="1.10.287.70">
    <property type="match status" value="2"/>
</dbReference>
<dbReference type="GO" id="GO:0030322">
    <property type="term" value="P:stabilization of membrane potential"/>
    <property type="evidence" value="ECO:0007669"/>
    <property type="project" value="TreeGrafter"/>
</dbReference>
<dbReference type="AlphaFoldDB" id="A0A1Y1WGB5"/>
<sequence length="568" mass="65120">MDYRHLPLISGLLIAFSLFLNFFATTNNTWLLKTYPPVDEYKNNFFMQFLLWITLFISVANTICLFMRLFEKSLIKATKLCILLCLSQGAMLVVIVLLFAYFNPLKEELEYSEGFFSAIQASCICFLSASFLFFDKTTTVDFETKGSGFSRVQRKLVILVSIAILYVSIGTYIFMQMEPWSSKESMFFIITTLTTIGFGNRAPKNDHSRLFIIIYSIGGMGILAYTVSVISEVLKENVMVSFQTQLTMFREKRYERIICDTDKGSNGDAILNFNEFDDEEEEKKIVLNDQKQMAKKQFLSAIVLIIFSWAAGACTFYYTEGWSMIEAIYFCFISFSTIGFGDLVPTTSSSLSIFNIWIILEIATMTFLVSAATNYVEIKWADSIDSKDENNELEDALDIIRGKHKKRKISFGEKKAIRNDENIQMAVLNTPEQNENVRQRNTNREELEEWEDATESFETILNNTVKINNAMKILQTNINILKEGYYKNYKTDNSSGNIPTNSLDATIERTLKIIEESCKTIKTISIGEDDETEKVESNATEEDNRKVIFGNEDEQTLIMHSREPTSYN</sequence>
<feature type="domain" description="Potassium channel" evidence="10">
    <location>
        <begin position="163"/>
        <end position="235"/>
    </location>
</feature>
<protein>
    <submittedName>
        <fullName evidence="11">Voltage-gated potassium channel</fullName>
    </submittedName>
</protein>
<keyword evidence="4 9" id="KW-1133">Transmembrane helix</keyword>
<dbReference type="EMBL" id="MCFG01000392">
    <property type="protein sequence ID" value="ORX72590.1"/>
    <property type="molecule type" value="Genomic_DNA"/>
</dbReference>
<dbReference type="STRING" id="1754192.A0A1Y1WGB5"/>
<evidence type="ECO:0000256" key="8">
    <source>
        <dbReference type="RuleBase" id="RU003857"/>
    </source>
</evidence>
<feature type="transmembrane region" description="Helical" evidence="9">
    <location>
        <begin position="80"/>
        <end position="102"/>
    </location>
</feature>
<dbReference type="InterPro" id="IPR003280">
    <property type="entry name" value="2pore_dom_K_chnl"/>
</dbReference>
<dbReference type="PRINTS" id="PR01333">
    <property type="entry name" value="2POREKCHANEL"/>
</dbReference>
<keyword evidence="12" id="KW-1185">Reference proteome</keyword>
<name>A0A1Y1WGB5_9FUNG</name>
<organism evidence="11 12">
    <name type="scientific">Anaeromyces robustus</name>
    <dbReference type="NCBI Taxonomy" id="1754192"/>
    <lineage>
        <taxon>Eukaryota</taxon>
        <taxon>Fungi</taxon>
        <taxon>Fungi incertae sedis</taxon>
        <taxon>Chytridiomycota</taxon>
        <taxon>Chytridiomycota incertae sedis</taxon>
        <taxon>Neocallimastigomycetes</taxon>
        <taxon>Neocallimastigales</taxon>
        <taxon>Neocallimastigaceae</taxon>
        <taxon>Anaeromyces</taxon>
    </lineage>
</organism>
<comment type="subcellular location">
    <subcellularLocation>
        <location evidence="1">Membrane</location>
        <topology evidence="1">Multi-pass membrane protein</topology>
    </subcellularLocation>
</comment>
<keyword evidence="5 8" id="KW-0406">Ion transport</keyword>
<proteinExistence type="inferred from homology"/>
<feature type="transmembrane region" description="Helical" evidence="9">
    <location>
        <begin position="45"/>
        <end position="68"/>
    </location>
</feature>